<organism evidence="3 4">
    <name type="scientific">Cohnella thailandensis</name>
    <dbReference type="NCBI Taxonomy" id="557557"/>
    <lineage>
        <taxon>Bacteria</taxon>
        <taxon>Bacillati</taxon>
        <taxon>Bacillota</taxon>
        <taxon>Bacilli</taxon>
        <taxon>Bacillales</taxon>
        <taxon>Paenibacillaceae</taxon>
        <taxon>Cohnella</taxon>
    </lineage>
</organism>
<dbReference type="SUPFAM" id="SSF51735">
    <property type="entry name" value="NAD(P)-binding Rossmann-fold domains"/>
    <property type="match status" value="1"/>
</dbReference>
<name>A0A841T6B7_9BACL</name>
<comment type="caution">
    <text evidence="3">The sequence shown here is derived from an EMBL/GenBank/DDBJ whole genome shotgun (WGS) entry which is preliminary data.</text>
</comment>
<evidence type="ECO:0000313" key="4">
    <source>
        <dbReference type="Proteomes" id="UP000535838"/>
    </source>
</evidence>
<keyword evidence="4" id="KW-1185">Reference proteome</keyword>
<dbReference type="InterPro" id="IPR036291">
    <property type="entry name" value="NAD(P)-bd_dom_sf"/>
</dbReference>
<reference evidence="3 4" key="1">
    <citation type="submission" date="2020-08" db="EMBL/GenBank/DDBJ databases">
        <title>Cohnella phylogeny.</title>
        <authorList>
            <person name="Dunlap C."/>
        </authorList>
    </citation>
    <scope>NUCLEOTIDE SEQUENCE [LARGE SCALE GENOMIC DNA]</scope>
    <source>
        <strain evidence="3 4">DSM 25241</strain>
    </source>
</reference>
<dbReference type="RefSeq" id="WP_185123591.1">
    <property type="nucleotide sequence ID" value="NZ_JACJVQ010000032.1"/>
</dbReference>
<proteinExistence type="inferred from homology"/>
<gene>
    <name evidence="3" type="ORF">H7B67_30050</name>
</gene>
<evidence type="ECO:0000256" key="1">
    <source>
        <dbReference type="ARBA" id="ARBA00007637"/>
    </source>
</evidence>
<accession>A0A841T6B7</accession>
<protein>
    <submittedName>
        <fullName evidence="3">NAD-dependent epimerase/dehydratase family protein</fullName>
    </submittedName>
</protein>
<dbReference type="Proteomes" id="UP000535838">
    <property type="component" value="Unassembled WGS sequence"/>
</dbReference>
<evidence type="ECO:0000313" key="3">
    <source>
        <dbReference type="EMBL" id="MBB6638396.1"/>
    </source>
</evidence>
<dbReference type="PANTHER" id="PTHR43000">
    <property type="entry name" value="DTDP-D-GLUCOSE 4,6-DEHYDRATASE-RELATED"/>
    <property type="match status" value="1"/>
</dbReference>
<dbReference type="AlphaFoldDB" id="A0A841T6B7"/>
<dbReference type="Pfam" id="PF01370">
    <property type="entry name" value="Epimerase"/>
    <property type="match status" value="1"/>
</dbReference>
<evidence type="ECO:0000259" key="2">
    <source>
        <dbReference type="Pfam" id="PF01370"/>
    </source>
</evidence>
<feature type="domain" description="NAD-dependent epimerase/dehydratase" evidence="2">
    <location>
        <begin position="3"/>
        <end position="233"/>
    </location>
</feature>
<dbReference type="Gene3D" id="3.40.50.720">
    <property type="entry name" value="NAD(P)-binding Rossmann-like Domain"/>
    <property type="match status" value="1"/>
</dbReference>
<sequence>MKALVTGGAGFIGSHLADALRLGGAEVHIIDNLSSGLREQVHPSARLHEEDITMENISDLIQAIRPDVLFHLAAQIDVQSSIANPAQDSNTNVVGTLRILQACKQSGVRKLVFSSTSAVYGEGSQYPKDESMATSPISFYGLSKDTAEKSIRLFHRLSGLPYTILRYSNVYGPRQTSRGEGGVISVFMNKLKQNLPLTVHGTGEQTRDFIYVQDIVEANLAAVRKGDGQTVNISTGRRTSINQLVDLLKRIHEPELGVEHSPARAGDIRDSCLDNRLAERVLEWSPRSSLIEGLKQTYRSILT</sequence>
<dbReference type="InterPro" id="IPR001509">
    <property type="entry name" value="Epimerase_deHydtase"/>
</dbReference>
<dbReference type="EMBL" id="JACJVQ010000032">
    <property type="protein sequence ID" value="MBB6638396.1"/>
    <property type="molecule type" value="Genomic_DNA"/>
</dbReference>
<comment type="similarity">
    <text evidence="1">Belongs to the NAD(P)-dependent epimerase/dehydratase family.</text>
</comment>